<accession>S0G1F1</accession>
<dbReference type="InterPro" id="IPR023696">
    <property type="entry name" value="Ureohydrolase_dom_sf"/>
</dbReference>
<dbReference type="OrthoDB" id="9808367at2"/>
<proteinExistence type="inferred from homology"/>
<evidence type="ECO:0000313" key="3">
    <source>
        <dbReference type="EMBL" id="EMS80735.1"/>
    </source>
</evidence>
<dbReference type="InterPro" id="IPR023801">
    <property type="entry name" value="His_deacetylse_dom"/>
</dbReference>
<reference evidence="3 4" key="1">
    <citation type="journal article" date="2013" name="Genome Announc.">
        <title>Draft Genome Sequence of Desulfotignum phosphitoxidans DSM 13687 Strain FiPS-3.</title>
        <authorList>
            <person name="Poehlein A."/>
            <person name="Daniel R."/>
            <person name="Simeonova D.D."/>
        </authorList>
    </citation>
    <scope>NUCLEOTIDE SEQUENCE [LARGE SCALE GENOMIC DNA]</scope>
    <source>
        <strain evidence="3 4">DSM 13687</strain>
    </source>
</reference>
<dbReference type="PRINTS" id="PR01270">
    <property type="entry name" value="HDASUPER"/>
</dbReference>
<dbReference type="RefSeq" id="WP_006965008.1">
    <property type="nucleotide sequence ID" value="NZ_APJX01000002.1"/>
</dbReference>
<evidence type="ECO:0000256" key="1">
    <source>
        <dbReference type="ARBA" id="ARBA00005947"/>
    </source>
</evidence>
<dbReference type="GO" id="GO:0040029">
    <property type="term" value="P:epigenetic regulation of gene expression"/>
    <property type="evidence" value="ECO:0007669"/>
    <property type="project" value="TreeGrafter"/>
</dbReference>
<gene>
    <name evidence="3" type="ORF">Dpo_2c04310</name>
</gene>
<comment type="caution">
    <text evidence="3">The sequence shown here is derived from an EMBL/GenBank/DDBJ whole genome shotgun (WGS) entry which is preliminary data.</text>
</comment>
<dbReference type="SUPFAM" id="SSF52768">
    <property type="entry name" value="Arginase/deacetylase"/>
    <property type="match status" value="1"/>
</dbReference>
<dbReference type="Proteomes" id="UP000014216">
    <property type="component" value="Unassembled WGS sequence"/>
</dbReference>
<dbReference type="Pfam" id="PF00850">
    <property type="entry name" value="Hist_deacetyl"/>
    <property type="match status" value="1"/>
</dbReference>
<name>S0G1F1_9BACT</name>
<sequence length="782" mass="87436">MIRTQDLAYAVENISRRDPEIGYALSELLAAGRIRIPVDAGSLGKDPCFLFEDNRVFVRKVSFFNHGIAPVEERLVLQYGEAAEKHRIEEIPSPGDFFAAATRIHLAGIFCLVNFELFNAISRLKKKIRAAGSSTDLENILNARLKTLQQMLQEPPASFGMPLSSKEPLYFIEMQRSVDCHFVLFPFSYAALGQLAQLNLEFFHLRFVLDLFITGASHRLFAAVSQGKITGMMYLVEKKRLFYTGLEIHYVATVNGISLDEQTLDYPRIRGTGTFLMAGAWLLWKSRFPRASEIVLDAEIGAEQFYDTIGFDFRPPYGYLLKHPKEKLLLYIVGMAMNCDTLPDRLQAAVIQCIKQQIAILRKSIPADDPKRKIAILAVSTCNQGGKNKSLAAVAQHLVSRDHRRIPEAGMLLQVLAQDDADRSRHILVKGASMIWVVSDPVFDQHLEGIFHMESRKRTRALASILAKDPFADRVIPVQPRAATEDELAWVHLPEYIEKIAGTTGKKLTTLDPDTQTTPQSYAVARLAAGSVFNLIDAVYKDPLHRCGMACIRPPGHHAEPDRAMGFCLFNNVALGAAYLQHRYKAKRILIVDVDIHHGNGIQKAFYDSRQVLYFSAHQFPCYPGTGKLSEIGTGAGKGFTINVPLPKGSEDKDYAAVIHFLLQPVALQFQPDMILVALGFDLYAQDPLGQMNVTPDGYALITYMLKQLAKKVCSGRIIFVLEGGYSIRGIRECGLRVLQELVDLPTLSPEKIRRMTPEKPGSVPELKKAMDLHRTFWPSIP</sequence>
<dbReference type="CDD" id="cd09992">
    <property type="entry name" value="HDAC_classII"/>
    <property type="match status" value="1"/>
</dbReference>
<dbReference type="InterPro" id="IPR037138">
    <property type="entry name" value="His_deacetylse_dom_sf"/>
</dbReference>
<evidence type="ECO:0000259" key="2">
    <source>
        <dbReference type="Pfam" id="PF00850"/>
    </source>
</evidence>
<keyword evidence="4" id="KW-1185">Reference proteome</keyword>
<feature type="domain" description="Histone deacetylase" evidence="2">
    <location>
        <begin position="452"/>
        <end position="740"/>
    </location>
</feature>
<dbReference type="GO" id="GO:0004407">
    <property type="term" value="F:histone deacetylase activity"/>
    <property type="evidence" value="ECO:0007669"/>
    <property type="project" value="TreeGrafter"/>
</dbReference>
<dbReference type="EMBL" id="APJX01000002">
    <property type="protein sequence ID" value="EMS80735.1"/>
    <property type="molecule type" value="Genomic_DNA"/>
</dbReference>
<dbReference type="PANTHER" id="PTHR10625:SF11">
    <property type="entry name" value="HISTONE DEACETYLASE 14, CHLOROPLASTIC"/>
    <property type="match status" value="1"/>
</dbReference>
<dbReference type="Gene3D" id="3.40.800.20">
    <property type="entry name" value="Histone deacetylase domain"/>
    <property type="match status" value="1"/>
</dbReference>
<evidence type="ECO:0000313" key="4">
    <source>
        <dbReference type="Proteomes" id="UP000014216"/>
    </source>
</evidence>
<comment type="similarity">
    <text evidence="1">Belongs to the histone deacetylase family.</text>
</comment>
<dbReference type="AlphaFoldDB" id="S0G1F1"/>
<dbReference type="GO" id="GO:0005737">
    <property type="term" value="C:cytoplasm"/>
    <property type="evidence" value="ECO:0007669"/>
    <property type="project" value="TreeGrafter"/>
</dbReference>
<dbReference type="InterPro" id="IPR000286">
    <property type="entry name" value="HDACs"/>
</dbReference>
<dbReference type="PANTHER" id="PTHR10625">
    <property type="entry name" value="HISTONE DEACETYLASE HDAC1-RELATED"/>
    <property type="match status" value="1"/>
</dbReference>
<protein>
    <recommendedName>
        <fullName evidence="2">Histone deacetylase domain-containing protein</fullName>
    </recommendedName>
</protein>
<organism evidence="3 4">
    <name type="scientific">Desulfotignum phosphitoxidans DSM 13687</name>
    <dbReference type="NCBI Taxonomy" id="1286635"/>
    <lineage>
        <taxon>Bacteria</taxon>
        <taxon>Pseudomonadati</taxon>
        <taxon>Thermodesulfobacteriota</taxon>
        <taxon>Desulfobacteria</taxon>
        <taxon>Desulfobacterales</taxon>
        <taxon>Desulfobacteraceae</taxon>
        <taxon>Desulfotignum</taxon>
    </lineage>
</organism>